<name>A0ABY2UJ55_9GAMM</name>
<organism evidence="2 3">
    <name type="scientific">Microbulbifer harenosus</name>
    <dbReference type="NCBI Taxonomy" id="2576840"/>
    <lineage>
        <taxon>Bacteria</taxon>
        <taxon>Pseudomonadati</taxon>
        <taxon>Pseudomonadota</taxon>
        <taxon>Gammaproteobacteria</taxon>
        <taxon>Cellvibrionales</taxon>
        <taxon>Microbulbiferaceae</taxon>
        <taxon>Microbulbifer</taxon>
    </lineage>
</organism>
<dbReference type="PANTHER" id="PTHR43319">
    <property type="entry name" value="BETA-LACTAMASE-RELATED"/>
    <property type="match status" value="1"/>
</dbReference>
<proteinExistence type="predicted"/>
<dbReference type="PANTHER" id="PTHR43319:SF3">
    <property type="entry name" value="BETA-LACTAMASE-RELATED DOMAIN-CONTAINING PROTEIN"/>
    <property type="match status" value="1"/>
</dbReference>
<sequence length="381" mass="40574">MDIQGYCAPGYEALYDAFASNFRDHGDTGASFCAVLRGEIVASLWAGSADRDGARPFEEHTLTNVFSSSKGVLALIALQQVAAGRLDLDLPVAHYWPEFAAAGKQDITGRQLLCHRSGVIAFREKVADDLIYDWEAALRQVAATEPWWTPGSRQGYAPFLYGWTLGGLIEKASGLSLMSLYCEGVAEPLALDGGFGAVGHRSTSIADVGPLKKPLPELRDNAIGRSIKEDRQGPVATAFTNPVTLMMGTNGASWRGALIPAANGHFSARDLATIYGDLASEAPALLPADLLRTSIEEQSRGQDAILQAEVAFACGFIRSGEAQDLYFGSPAGFGHPGAGGSIGFADPLAEVGFGYVTSRMGQSLFMDQRAVGLMQCLYRLL</sequence>
<evidence type="ECO:0000259" key="1">
    <source>
        <dbReference type="Pfam" id="PF00144"/>
    </source>
</evidence>
<keyword evidence="3" id="KW-1185">Reference proteome</keyword>
<dbReference type="InterPro" id="IPR012338">
    <property type="entry name" value="Beta-lactam/transpept-like"/>
</dbReference>
<comment type="caution">
    <text evidence="2">The sequence shown here is derived from an EMBL/GenBank/DDBJ whole genome shotgun (WGS) entry which is preliminary data.</text>
</comment>
<dbReference type="Proteomes" id="UP000306791">
    <property type="component" value="Unassembled WGS sequence"/>
</dbReference>
<dbReference type="EMBL" id="VANI01000009">
    <property type="protein sequence ID" value="TLM77755.1"/>
    <property type="molecule type" value="Genomic_DNA"/>
</dbReference>
<accession>A0ABY2UJ55</accession>
<dbReference type="SUPFAM" id="SSF56601">
    <property type="entry name" value="beta-lactamase/transpeptidase-like"/>
    <property type="match status" value="1"/>
</dbReference>
<evidence type="ECO:0000313" key="2">
    <source>
        <dbReference type="EMBL" id="TLM77755.1"/>
    </source>
</evidence>
<feature type="domain" description="Beta-lactamase-related" evidence="1">
    <location>
        <begin position="19"/>
        <end position="364"/>
    </location>
</feature>
<dbReference type="InterPro" id="IPR001466">
    <property type="entry name" value="Beta-lactam-related"/>
</dbReference>
<dbReference type="RefSeq" id="WP_138235432.1">
    <property type="nucleotide sequence ID" value="NZ_CP185860.1"/>
</dbReference>
<dbReference type="InterPro" id="IPR052907">
    <property type="entry name" value="Beta-lactamase/esterase"/>
</dbReference>
<reference evidence="2 3" key="1">
    <citation type="submission" date="2019-05" db="EMBL/GenBank/DDBJ databases">
        <title>Microbulbifer harenosus sp. nov., an alginate-degrading bacterium isolated from coastal sand.</title>
        <authorList>
            <person name="Huang H."/>
            <person name="Mo K."/>
            <person name="Bao S."/>
        </authorList>
    </citation>
    <scope>NUCLEOTIDE SEQUENCE [LARGE SCALE GENOMIC DNA]</scope>
    <source>
        <strain evidence="2 3">HB161719</strain>
    </source>
</reference>
<dbReference type="Gene3D" id="3.40.710.10">
    <property type="entry name" value="DD-peptidase/beta-lactamase superfamily"/>
    <property type="match status" value="1"/>
</dbReference>
<gene>
    <name evidence="2" type="ORF">FDY93_09210</name>
</gene>
<dbReference type="Pfam" id="PF00144">
    <property type="entry name" value="Beta-lactamase"/>
    <property type="match status" value="1"/>
</dbReference>
<protein>
    <submittedName>
        <fullName evidence="2">Beta-lactamase family protein</fullName>
    </submittedName>
</protein>
<evidence type="ECO:0000313" key="3">
    <source>
        <dbReference type="Proteomes" id="UP000306791"/>
    </source>
</evidence>